<organism evidence="1 2">
    <name type="scientific">Pseudomonas phage UAVern</name>
    <dbReference type="NCBI Taxonomy" id="2856997"/>
    <lineage>
        <taxon>Viruses</taxon>
        <taxon>Duplodnaviria</taxon>
        <taxon>Heunggongvirae</taxon>
        <taxon>Uroviricota</taxon>
        <taxon>Caudoviricetes</taxon>
        <taxon>Vandenendeviridae</taxon>
        <taxon>Gorskivirinae</taxon>
        <taxon>Uavernvirus</taxon>
        <taxon>Uavernvirus uavern</taxon>
    </lineage>
</organism>
<name>A0A975YZ68_9CAUD</name>
<dbReference type="EMBL" id="MZ605293">
    <property type="protein sequence ID" value="QYW06581.1"/>
    <property type="molecule type" value="Genomic_DNA"/>
</dbReference>
<accession>A0A975YZ68</accession>
<sequence>MSELIEGASAPDVQSGADVMDAQVFGDLWAYIMENHTENDGELLKLYIAMRGACAVIEKELNIPRMEVTSE</sequence>
<gene>
    <name evidence="1" type="ORF">uav_050</name>
</gene>
<dbReference type="Proteomes" id="UP001058093">
    <property type="component" value="Segment"/>
</dbReference>
<proteinExistence type="predicted"/>
<evidence type="ECO:0000313" key="2">
    <source>
        <dbReference type="Proteomes" id="UP001058093"/>
    </source>
</evidence>
<keyword evidence="2" id="KW-1185">Reference proteome</keyword>
<reference evidence="1" key="1">
    <citation type="submission" date="2021-07" db="EMBL/GenBank/DDBJ databases">
        <title>Complete genome sequence and phylogenomic analysis of the two lytic bacteriophage isolated from terrestrial biotopes of Antarctica.</title>
        <authorList>
            <person name="Holovan V."/>
            <person name="Rabalski L."/>
            <person name="Zlatohurska M."/>
            <person name="Andriichuk O."/>
            <person name="Budzanivska I."/>
            <person name="Shevchenko O."/>
            <person name="Gupalo A."/>
        </authorList>
    </citation>
    <scope>NUCLEOTIDE SEQUENCE</scope>
</reference>
<evidence type="ECO:0000313" key="1">
    <source>
        <dbReference type="EMBL" id="QYW06581.1"/>
    </source>
</evidence>
<protein>
    <submittedName>
        <fullName evidence="1">Uncharacterized protein</fullName>
    </submittedName>
</protein>